<name>A0AAP0HMY1_9MAGN</name>
<evidence type="ECO:0000256" key="1">
    <source>
        <dbReference type="SAM" id="MobiDB-lite"/>
    </source>
</evidence>
<reference evidence="3 4" key="1">
    <citation type="submission" date="2024-01" db="EMBL/GenBank/DDBJ databases">
        <title>Genome assemblies of Stephania.</title>
        <authorList>
            <person name="Yang L."/>
        </authorList>
    </citation>
    <scope>NUCLEOTIDE SEQUENCE [LARGE SCALE GENOMIC DNA]</scope>
    <source>
        <strain evidence="3">YNDBR</strain>
        <tissue evidence="3">Leaf</tissue>
    </source>
</reference>
<dbReference type="CDD" id="cd04480">
    <property type="entry name" value="RPA1_DBD_A_like"/>
    <property type="match status" value="1"/>
</dbReference>
<evidence type="ECO:0000313" key="3">
    <source>
        <dbReference type="EMBL" id="KAK9092669.1"/>
    </source>
</evidence>
<feature type="region of interest" description="Disordered" evidence="1">
    <location>
        <begin position="24"/>
        <end position="50"/>
    </location>
</feature>
<keyword evidence="4" id="KW-1185">Reference proteome</keyword>
<dbReference type="Proteomes" id="UP001420932">
    <property type="component" value="Unassembled WGS sequence"/>
</dbReference>
<dbReference type="PANTHER" id="PTHR47165">
    <property type="entry name" value="OS03G0429900 PROTEIN"/>
    <property type="match status" value="1"/>
</dbReference>
<dbReference type="AlphaFoldDB" id="A0AAP0HMY1"/>
<comment type="caution">
    <text evidence="3">The sequence shown here is derived from an EMBL/GenBank/DDBJ whole genome shotgun (WGS) entry which is preliminary data.</text>
</comment>
<evidence type="ECO:0000313" key="4">
    <source>
        <dbReference type="Proteomes" id="UP001420932"/>
    </source>
</evidence>
<gene>
    <name evidence="3" type="ORF">Syun_027580</name>
</gene>
<dbReference type="InterPro" id="IPR003871">
    <property type="entry name" value="RFA1B/D_OB_1st"/>
</dbReference>
<dbReference type="PANTHER" id="PTHR47165:SF4">
    <property type="entry name" value="OS03G0429900 PROTEIN"/>
    <property type="match status" value="1"/>
</dbReference>
<dbReference type="Pfam" id="PF02721">
    <property type="entry name" value="DUF223"/>
    <property type="match status" value="1"/>
</dbReference>
<dbReference type="CDD" id="cd04481">
    <property type="entry name" value="RPA1_DBD_B_like"/>
    <property type="match status" value="1"/>
</dbReference>
<accession>A0AAP0HMY1</accession>
<proteinExistence type="predicted"/>
<sequence>MAFQPHLNPQSRRTLSNRILSRGSITPADPCSGAPSTPSPPSLSRVCTAASSSNPTHPLLETLIHAIIQKHQVRKYKPLLQEGGFYSIKFFRVILRSGLYYPVANDHRIHFMHTSIVRHLDDIVRIPKHKFEFVDEDVLQDRDSMAYKDLPIPEYTTKYITKYYNTPIIVIVTSTLVKMFKGQIGLSTTSASKVYINLDIPAVKEMIERYKIHLSMSDESGSTTFVLFNDVAEKLLDTTVNKLVNSGPDNTWAPTSERVKNVLKLESSEKVGAFDAIEEVLVTDVFGESSDLRCESRTPFIIVRDQGSVSDKATVGDKATTCGQFDHVSVTGVRLEKRVETGAEERTLGTLGRGN</sequence>
<dbReference type="EMBL" id="JBBNAF010000012">
    <property type="protein sequence ID" value="KAK9092669.1"/>
    <property type="molecule type" value="Genomic_DNA"/>
</dbReference>
<protein>
    <recommendedName>
        <fullName evidence="2">Replication protein A 70 kDa DNA-binding subunit B/D first OB fold domain-containing protein</fullName>
    </recommendedName>
</protein>
<dbReference type="Gene3D" id="2.40.50.140">
    <property type="entry name" value="Nucleic acid-binding proteins"/>
    <property type="match status" value="2"/>
</dbReference>
<organism evidence="3 4">
    <name type="scientific">Stephania yunnanensis</name>
    <dbReference type="NCBI Taxonomy" id="152371"/>
    <lineage>
        <taxon>Eukaryota</taxon>
        <taxon>Viridiplantae</taxon>
        <taxon>Streptophyta</taxon>
        <taxon>Embryophyta</taxon>
        <taxon>Tracheophyta</taxon>
        <taxon>Spermatophyta</taxon>
        <taxon>Magnoliopsida</taxon>
        <taxon>Ranunculales</taxon>
        <taxon>Menispermaceae</taxon>
        <taxon>Menispermoideae</taxon>
        <taxon>Cissampelideae</taxon>
        <taxon>Stephania</taxon>
    </lineage>
</organism>
<dbReference type="InterPro" id="IPR012340">
    <property type="entry name" value="NA-bd_OB-fold"/>
</dbReference>
<dbReference type="SUPFAM" id="SSF50249">
    <property type="entry name" value="Nucleic acid-binding proteins"/>
    <property type="match status" value="3"/>
</dbReference>
<evidence type="ECO:0000259" key="2">
    <source>
        <dbReference type="Pfam" id="PF02721"/>
    </source>
</evidence>
<feature type="domain" description="Replication protein A 70 kDa DNA-binding subunit B/D first OB fold" evidence="2">
    <location>
        <begin position="64"/>
        <end position="119"/>
    </location>
</feature>